<keyword evidence="5 18" id="KW-0479">Metal-binding</keyword>
<dbReference type="SUPFAM" id="SSF81665">
    <property type="entry name" value="Calcium ATPase, transmembrane domain M"/>
    <property type="match status" value="1"/>
</dbReference>
<dbReference type="FunFam" id="3.40.1110.10:FF:000047">
    <property type="entry name" value="Phospholipid-transporting ATPase"/>
    <property type="match status" value="1"/>
</dbReference>
<dbReference type="SFLD" id="SFLDS00003">
    <property type="entry name" value="Haloacid_Dehalogenase"/>
    <property type="match status" value="1"/>
</dbReference>
<accession>A0AAI8YII9</accession>
<dbReference type="InterPro" id="IPR018303">
    <property type="entry name" value="ATPase_P-typ_P_site"/>
</dbReference>
<feature type="binding site" evidence="17">
    <location>
        <position position="875"/>
    </location>
    <ligand>
        <name>ATP</name>
        <dbReference type="ChEBI" id="CHEBI:30616"/>
    </ligand>
</feature>
<feature type="binding site" evidence="18">
    <location>
        <position position="602"/>
    </location>
    <ligand>
        <name>Mg(2+)</name>
        <dbReference type="ChEBI" id="CHEBI:18420"/>
    </ligand>
</feature>
<dbReference type="InterPro" id="IPR059000">
    <property type="entry name" value="ATPase_P-type_domA"/>
</dbReference>
<dbReference type="GO" id="GO:0000287">
    <property type="term" value="F:magnesium ion binding"/>
    <property type="evidence" value="ECO:0007669"/>
    <property type="project" value="UniProtKB-UniRule"/>
</dbReference>
<keyword evidence="9 19" id="KW-1278">Translocase</keyword>
<evidence type="ECO:0000256" key="5">
    <source>
        <dbReference type="ARBA" id="ARBA00022723"/>
    </source>
</evidence>
<dbReference type="InterPro" id="IPR032630">
    <property type="entry name" value="P_typ_ATPase_c"/>
</dbReference>
<evidence type="ECO:0000256" key="14">
    <source>
        <dbReference type="ARBA" id="ARBA00049128"/>
    </source>
</evidence>
<dbReference type="Gene3D" id="2.70.150.10">
    <property type="entry name" value="Calcium-transporting ATPase, cytoplasmic transduction domain A"/>
    <property type="match status" value="1"/>
</dbReference>
<dbReference type="InterPro" id="IPR001757">
    <property type="entry name" value="P_typ_ATPase"/>
</dbReference>
<dbReference type="GO" id="GO:0005886">
    <property type="term" value="C:plasma membrane"/>
    <property type="evidence" value="ECO:0007669"/>
    <property type="project" value="TreeGrafter"/>
</dbReference>
<dbReference type="GO" id="GO:0045332">
    <property type="term" value="P:phospholipid translocation"/>
    <property type="evidence" value="ECO:0007669"/>
    <property type="project" value="TreeGrafter"/>
</dbReference>
<feature type="compositionally biased region" description="Polar residues" evidence="20">
    <location>
        <begin position="182"/>
        <end position="192"/>
    </location>
</feature>
<feature type="domain" description="P-type ATPase A" evidence="21">
    <location>
        <begin position="315"/>
        <end position="382"/>
    </location>
</feature>
<feature type="binding site" evidence="18">
    <location>
        <position position="998"/>
    </location>
    <ligand>
        <name>Mg(2+)</name>
        <dbReference type="ChEBI" id="CHEBI:18420"/>
    </ligand>
</feature>
<evidence type="ECO:0000256" key="18">
    <source>
        <dbReference type="PIRSR" id="PIRSR606539-3"/>
    </source>
</evidence>
<feature type="region of interest" description="Disordered" evidence="20">
    <location>
        <begin position="164"/>
        <end position="192"/>
    </location>
</feature>
<protein>
    <recommendedName>
        <fullName evidence="19">Phospholipid-transporting ATPase</fullName>
        <ecNumber evidence="19">7.6.2.1</ecNumber>
    </recommendedName>
</protein>
<comment type="catalytic activity">
    <reaction evidence="14">
        <text>a 1,2-diacyl-sn-glycero-3-phosphoethanolamine(out) + ATP + H2O = a 1,2-diacyl-sn-glycero-3-phosphoethanolamine(in) + ADP + phosphate + H(+)</text>
        <dbReference type="Rhea" id="RHEA:66132"/>
        <dbReference type="ChEBI" id="CHEBI:15377"/>
        <dbReference type="ChEBI" id="CHEBI:15378"/>
        <dbReference type="ChEBI" id="CHEBI:30616"/>
        <dbReference type="ChEBI" id="CHEBI:43474"/>
        <dbReference type="ChEBI" id="CHEBI:64612"/>
        <dbReference type="ChEBI" id="CHEBI:456216"/>
    </reaction>
    <physiologicalReaction direction="left-to-right" evidence="14">
        <dbReference type="Rhea" id="RHEA:66133"/>
    </physiologicalReaction>
</comment>
<evidence type="ECO:0000259" key="21">
    <source>
        <dbReference type="Pfam" id="PF00122"/>
    </source>
</evidence>
<dbReference type="InterPro" id="IPR023298">
    <property type="entry name" value="ATPase_P-typ_TM_dom_sf"/>
</dbReference>
<dbReference type="Pfam" id="PF13246">
    <property type="entry name" value="Cation_ATPase"/>
    <property type="match status" value="1"/>
</dbReference>
<evidence type="ECO:0000256" key="4">
    <source>
        <dbReference type="ARBA" id="ARBA00022692"/>
    </source>
</evidence>
<feature type="transmembrane region" description="Helical" evidence="19">
    <location>
        <begin position="1171"/>
        <end position="1192"/>
    </location>
</feature>
<dbReference type="GO" id="GO:0140326">
    <property type="term" value="F:ATPase-coupled intramembrane lipid transporter activity"/>
    <property type="evidence" value="ECO:0007669"/>
    <property type="project" value="UniProtKB-EC"/>
</dbReference>
<dbReference type="PRINTS" id="PR00119">
    <property type="entry name" value="CATATPASE"/>
</dbReference>
<evidence type="ECO:0000259" key="22">
    <source>
        <dbReference type="Pfam" id="PF16209"/>
    </source>
</evidence>
<dbReference type="PROSITE" id="PS00154">
    <property type="entry name" value="ATPASE_E1_E2"/>
    <property type="match status" value="1"/>
</dbReference>
<feature type="binding site" evidence="17">
    <location>
        <position position="697"/>
    </location>
    <ligand>
        <name>ATP</name>
        <dbReference type="ChEBI" id="CHEBI:30616"/>
    </ligand>
</feature>
<comment type="similarity">
    <text evidence="3 19">Belongs to the cation transport ATPase (P-type) (TC 3.A.3) family. Type IV subfamily.</text>
</comment>
<evidence type="ECO:0000256" key="10">
    <source>
        <dbReference type="ARBA" id="ARBA00022989"/>
    </source>
</evidence>
<dbReference type="Pfam" id="PF16209">
    <property type="entry name" value="PhoLip_ATPase_N"/>
    <property type="match status" value="1"/>
</dbReference>
<evidence type="ECO:0000256" key="3">
    <source>
        <dbReference type="ARBA" id="ARBA00008109"/>
    </source>
</evidence>
<dbReference type="SUPFAM" id="SSF81653">
    <property type="entry name" value="Calcium ATPase, transduction domain A"/>
    <property type="match status" value="1"/>
</dbReference>
<evidence type="ECO:0000313" key="24">
    <source>
        <dbReference type="EMBL" id="CAJ2506044.1"/>
    </source>
</evidence>
<comment type="catalytic activity">
    <reaction evidence="15">
        <text>a 1,2-diacyl-sn-glycero-3-phospho-L-serine(out) + ATP + H2O = a 1,2-diacyl-sn-glycero-3-phospho-L-serine(in) + ADP + phosphate + H(+)</text>
        <dbReference type="Rhea" id="RHEA:38567"/>
        <dbReference type="ChEBI" id="CHEBI:15377"/>
        <dbReference type="ChEBI" id="CHEBI:15378"/>
        <dbReference type="ChEBI" id="CHEBI:30616"/>
        <dbReference type="ChEBI" id="CHEBI:43474"/>
        <dbReference type="ChEBI" id="CHEBI:57262"/>
        <dbReference type="ChEBI" id="CHEBI:456216"/>
    </reaction>
    <physiologicalReaction direction="left-to-right" evidence="15">
        <dbReference type="Rhea" id="RHEA:38568"/>
    </physiologicalReaction>
</comment>
<keyword evidence="10 19" id="KW-1133">Transmembrane helix</keyword>
<dbReference type="GO" id="GO:0006892">
    <property type="term" value="P:post-Golgi vesicle-mediated transport"/>
    <property type="evidence" value="ECO:0007669"/>
    <property type="project" value="TreeGrafter"/>
</dbReference>
<keyword evidence="12 19" id="KW-0472">Membrane</keyword>
<comment type="catalytic activity">
    <reaction evidence="13 19">
        <text>ATP + H2O + phospholipidSide 1 = ADP + phosphate + phospholipidSide 2.</text>
        <dbReference type="EC" id="7.6.2.1"/>
    </reaction>
</comment>
<feature type="domain" description="P-type ATPase C-terminal" evidence="23">
    <location>
        <begin position="1020"/>
        <end position="1272"/>
    </location>
</feature>
<dbReference type="Gene3D" id="3.40.1110.10">
    <property type="entry name" value="Calcium-transporting ATPase, cytoplasmic domain N"/>
    <property type="match status" value="1"/>
</dbReference>
<comment type="subcellular location">
    <subcellularLocation>
        <location evidence="2">Golgi apparatus</location>
        <location evidence="2">trans-Golgi network membrane</location>
        <topology evidence="2">Multi-pass membrane protein</topology>
    </subcellularLocation>
    <subcellularLocation>
        <location evidence="19">Membrane</location>
        <topology evidence="19">Multi-pass membrane protein</topology>
    </subcellularLocation>
</comment>
<feature type="binding site" evidence="17">
    <location>
        <position position="794"/>
    </location>
    <ligand>
        <name>ATP</name>
        <dbReference type="ChEBI" id="CHEBI:30616"/>
    </ligand>
</feature>
<evidence type="ECO:0000256" key="6">
    <source>
        <dbReference type="ARBA" id="ARBA00022741"/>
    </source>
</evidence>
<dbReference type="Pfam" id="PF00122">
    <property type="entry name" value="E1-E2_ATPase"/>
    <property type="match status" value="1"/>
</dbReference>
<evidence type="ECO:0000256" key="15">
    <source>
        <dbReference type="ARBA" id="ARBA00051303"/>
    </source>
</evidence>
<evidence type="ECO:0000256" key="16">
    <source>
        <dbReference type="PIRSR" id="PIRSR606539-1"/>
    </source>
</evidence>
<feature type="binding site" evidence="17">
    <location>
        <position position="877"/>
    </location>
    <ligand>
        <name>ATP</name>
        <dbReference type="ChEBI" id="CHEBI:30616"/>
    </ligand>
</feature>
<feature type="binding site" evidence="17">
    <location>
        <position position="603"/>
    </location>
    <ligand>
        <name>ATP</name>
        <dbReference type="ChEBI" id="CHEBI:30616"/>
    </ligand>
</feature>
<dbReference type="EMBL" id="CAUWAG010000008">
    <property type="protein sequence ID" value="CAJ2506044.1"/>
    <property type="molecule type" value="Genomic_DNA"/>
</dbReference>
<dbReference type="GO" id="GO:0005802">
    <property type="term" value="C:trans-Golgi network"/>
    <property type="evidence" value="ECO:0007669"/>
    <property type="project" value="TreeGrafter"/>
</dbReference>
<keyword evidence="7 17" id="KW-0067">ATP-binding</keyword>
<evidence type="ECO:0000256" key="11">
    <source>
        <dbReference type="ARBA" id="ARBA00023034"/>
    </source>
</evidence>
<dbReference type="GO" id="GO:0005524">
    <property type="term" value="F:ATP binding"/>
    <property type="evidence" value="ECO:0007669"/>
    <property type="project" value="UniProtKB-UniRule"/>
</dbReference>
<dbReference type="InterPro" id="IPR032631">
    <property type="entry name" value="P-type_ATPase_N"/>
</dbReference>
<evidence type="ECO:0000259" key="23">
    <source>
        <dbReference type="Pfam" id="PF16212"/>
    </source>
</evidence>
<dbReference type="GO" id="GO:0016887">
    <property type="term" value="F:ATP hydrolysis activity"/>
    <property type="evidence" value="ECO:0007669"/>
    <property type="project" value="InterPro"/>
</dbReference>
<feature type="transmembrane region" description="Helical" evidence="19">
    <location>
        <begin position="1087"/>
        <end position="1108"/>
    </location>
</feature>
<feature type="transmembrane region" description="Helical" evidence="19">
    <location>
        <begin position="484"/>
        <end position="507"/>
    </location>
</feature>
<feature type="binding site" evidence="17">
    <location>
        <position position="602"/>
    </location>
    <ligand>
        <name>ATP</name>
        <dbReference type="ChEBI" id="CHEBI:30616"/>
    </ligand>
</feature>
<comment type="cofactor">
    <cofactor evidence="1 18">
        <name>Mg(2+)</name>
        <dbReference type="ChEBI" id="CHEBI:18420"/>
    </cofactor>
</comment>
<dbReference type="PANTHER" id="PTHR24092">
    <property type="entry name" value="PROBABLE PHOSPHOLIPID-TRANSPORTING ATPASE"/>
    <property type="match status" value="1"/>
</dbReference>
<reference evidence="24" key="1">
    <citation type="submission" date="2023-10" db="EMBL/GenBank/DDBJ databases">
        <authorList>
            <person name="Hackl T."/>
        </authorList>
    </citation>
    <scope>NUCLEOTIDE SEQUENCE</scope>
</reference>
<dbReference type="SFLD" id="SFLDG00002">
    <property type="entry name" value="C1.7:_P-type_atpase_like"/>
    <property type="match status" value="1"/>
</dbReference>
<evidence type="ECO:0000256" key="17">
    <source>
        <dbReference type="PIRSR" id="PIRSR606539-2"/>
    </source>
</evidence>
<dbReference type="InterPro" id="IPR006539">
    <property type="entry name" value="P-type_ATPase_IV"/>
</dbReference>
<feature type="binding site" evidence="17">
    <location>
        <position position="968"/>
    </location>
    <ligand>
        <name>ATP</name>
        <dbReference type="ChEBI" id="CHEBI:30616"/>
    </ligand>
</feature>
<dbReference type="NCBIfam" id="TIGR01494">
    <property type="entry name" value="ATPase_P-type"/>
    <property type="match status" value="1"/>
</dbReference>
<feature type="transmembrane region" description="Helical" evidence="19">
    <location>
        <begin position="1199"/>
        <end position="1222"/>
    </location>
</feature>
<dbReference type="InterPro" id="IPR036412">
    <property type="entry name" value="HAD-like_sf"/>
</dbReference>
<evidence type="ECO:0000256" key="19">
    <source>
        <dbReference type="RuleBase" id="RU362033"/>
    </source>
</evidence>
<feature type="transmembrane region" description="Helical" evidence="19">
    <location>
        <begin position="1242"/>
        <end position="1261"/>
    </location>
</feature>
<dbReference type="InterPro" id="IPR008250">
    <property type="entry name" value="ATPase_P-typ_transduc_dom_A_sf"/>
</dbReference>
<keyword evidence="4 19" id="KW-0812">Transmembrane</keyword>
<feature type="binding site" evidence="17">
    <location>
        <position position="761"/>
    </location>
    <ligand>
        <name>ATP</name>
        <dbReference type="ChEBI" id="CHEBI:30616"/>
    </ligand>
</feature>
<dbReference type="NCBIfam" id="TIGR01652">
    <property type="entry name" value="ATPase-Plipid"/>
    <property type="match status" value="1"/>
</dbReference>
<feature type="region of interest" description="Disordered" evidence="20">
    <location>
        <begin position="104"/>
        <end position="141"/>
    </location>
</feature>
<keyword evidence="25" id="KW-1185">Reference proteome</keyword>
<sequence>MAGRAPPGGASNYHNDLLLDLDDQPSYGGQRPPVNDDELAHAYDNDSPTRPSVSYDDFIGGSQTTHPGVKNPPSGASLSNPRPPYLADADRQYSQTSDLHNYQSYADDFDDYPEESQSYYQHGGALNGGGDPMGRDNARNRNSVLGLGGGFLGKARNMLGMGQKGYSEMDLPLTEPGRGRQDSTVQEPAQAQQNKKFELKNFRFGFGSGKPDPSTLGPRIIHLNNPPANAVNKYVNNHVSTAKYNVATFLPKFLIEQFSKFANIFFLFTAALQQIPNLSPTNRYTTIGPLIIVLLISAGKELVEDYRRKQADSALNNSKARVLRGSSFEETKWVNVAVGDIVRVESEEPFPADLGLLASSEPEGLCYIETANLDGETNLKIKQGLPETAALVSPAELSRLGGRVRSEQPNSSLYTYEATLTMQAGGGEKELPLNPEQLLLRGATLRNTPWIHGIVVFTGHETKLMRNATAAPIKRTKVERQLNMLVLALVGMLLVLSVICTVGELVFRSVRGNTIPYLRLDPLGGGGQIVTLIFKDLVTYWVLFSALVPISLFVTVELVKYWHGILINDDLDIYHDQTDTPANCRTSSLVEELGMVGFVFSDKTGTLTCNMMEFKQCSISGIQYATDIPEDRRATVQDGVEVGIHDFKRLSENIKSHESSEAIKHFLALLSTCHTVIPERQEEKGGEIKYQAASPDEGALVEGARDMGYKFVARKPRSVMIEVEGREYEYTLLAVCEFNSTRKRMSTIYRCPDGKVRLYCKGADTVILERMHEENPHVEQTLLHLEEYAAEGLRTLCLAMREIPEQEFTEWYAMFDKAQTTVGGNRAEELDKVAELIEHDLYLLGATAIEDRLQDGVPETIHTLQQANIKVWVLTGDRQETAINIGMSSKLLSEDMMLLIINEEDAVATRDNIQKKLDAIRNNAEGTIEMETLALVIDGKSLTYALEADLEKLFYDLAVMCKAVICCRVSPLQKALVVKMVKRHSSEILLAIGDGANDVSMIQAAHIGVGISGMEGLQAARSADISIGQFRFLRKLTLVHGAWSYQRISKTILFSFYKNIALYMTQFWYTFQNVFSGAIIFESWTLSFYNVFYTVLPPLVLGILDQFISARLLDRYPQLYVLGQQNQFFKISTFAAWIANAVYHSLILYIFSELIWYGDLKLVDGTMAGHWVWGTALYAATLATVLGKAALVTSNWTKYHIIAIPGSMAIWYVFIAVYGIVAPKVGISEEYNGLVPKLFSNPVFWLQTIALPLLCLLRDVAWKYAKRMYYPETYHHIQEIQKYNIQDYRPRMEQFQKAIRKMHLAWDKLALLALAVGQDLAARPVKDPVTAKFLDKDDEFIWQIIEPRSDFTDPKFPR</sequence>
<dbReference type="GO" id="GO:0032456">
    <property type="term" value="P:endocytic recycling"/>
    <property type="evidence" value="ECO:0007669"/>
    <property type="project" value="TreeGrafter"/>
</dbReference>
<dbReference type="SUPFAM" id="SSF56784">
    <property type="entry name" value="HAD-like"/>
    <property type="match status" value="1"/>
</dbReference>
<feature type="binding site" evidence="17">
    <location>
        <position position="738"/>
    </location>
    <ligand>
        <name>ATP</name>
        <dbReference type="ChEBI" id="CHEBI:30616"/>
    </ligand>
</feature>
<keyword evidence="6 17" id="KW-0547">Nucleotide-binding</keyword>
<feature type="binding site" evidence="18">
    <location>
        <position position="604"/>
    </location>
    <ligand>
        <name>Mg(2+)</name>
        <dbReference type="ChEBI" id="CHEBI:18420"/>
    </ligand>
</feature>
<evidence type="ECO:0000256" key="12">
    <source>
        <dbReference type="ARBA" id="ARBA00023136"/>
    </source>
</evidence>
<dbReference type="Gene3D" id="3.40.50.1000">
    <property type="entry name" value="HAD superfamily/HAD-like"/>
    <property type="match status" value="1"/>
</dbReference>
<feature type="active site" description="4-aspartylphosphate intermediate" evidence="16">
    <location>
        <position position="602"/>
    </location>
</feature>
<feature type="binding site" evidence="17">
    <location>
        <position position="604"/>
    </location>
    <ligand>
        <name>ATP</name>
        <dbReference type="ChEBI" id="CHEBI:30616"/>
    </ligand>
</feature>
<dbReference type="SUPFAM" id="SSF81660">
    <property type="entry name" value="Metal cation-transporting ATPase, ATP-binding domain N"/>
    <property type="match status" value="1"/>
</dbReference>
<feature type="binding site" evidence="17">
    <location>
        <position position="974"/>
    </location>
    <ligand>
        <name>ATP</name>
        <dbReference type="ChEBI" id="CHEBI:30616"/>
    </ligand>
</feature>
<feature type="transmembrane region" description="Helical" evidence="19">
    <location>
        <begin position="538"/>
        <end position="559"/>
    </location>
</feature>
<comment type="caution">
    <text evidence="24">The sequence shown here is derived from an EMBL/GenBank/DDBJ whole genome shotgun (WGS) entry which is preliminary data.</text>
</comment>
<feature type="binding site" evidence="17">
    <location>
        <position position="998"/>
    </location>
    <ligand>
        <name>ATP</name>
        <dbReference type="ChEBI" id="CHEBI:30616"/>
    </ligand>
</feature>
<proteinExistence type="inferred from homology"/>
<evidence type="ECO:0000256" key="2">
    <source>
        <dbReference type="ARBA" id="ARBA00004166"/>
    </source>
</evidence>
<feature type="binding site" evidence="17">
    <location>
        <position position="997"/>
    </location>
    <ligand>
        <name>ATP</name>
        <dbReference type="ChEBI" id="CHEBI:30616"/>
    </ligand>
</feature>
<dbReference type="InterPro" id="IPR023299">
    <property type="entry name" value="ATPase_P-typ_cyto_dom_N"/>
</dbReference>
<dbReference type="CDD" id="cd02073">
    <property type="entry name" value="P-type_ATPase_APLT_Dnf-like"/>
    <property type="match status" value="1"/>
</dbReference>
<dbReference type="FunFam" id="2.70.150.10:FF:000026">
    <property type="entry name" value="Phospholipid-transporting ATPase"/>
    <property type="match status" value="1"/>
</dbReference>
<evidence type="ECO:0000256" key="8">
    <source>
        <dbReference type="ARBA" id="ARBA00022842"/>
    </source>
</evidence>
<feature type="domain" description="P-type ATPase N-terminal" evidence="22">
    <location>
        <begin position="221"/>
        <end position="287"/>
    </location>
</feature>
<dbReference type="EC" id="7.6.2.1" evidence="19"/>
<organism evidence="24 25">
    <name type="scientific">Anthostomella pinea</name>
    <dbReference type="NCBI Taxonomy" id="933095"/>
    <lineage>
        <taxon>Eukaryota</taxon>
        <taxon>Fungi</taxon>
        <taxon>Dikarya</taxon>
        <taxon>Ascomycota</taxon>
        <taxon>Pezizomycotina</taxon>
        <taxon>Sordariomycetes</taxon>
        <taxon>Xylariomycetidae</taxon>
        <taxon>Xylariales</taxon>
        <taxon>Xylariaceae</taxon>
        <taxon>Anthostomella</taxon>
    </lineage>
</organism>
<dbReference type="PANTHER" id="PTHR24092:SF150">
    <property type="entry name" value="PHOSPHOLIPID-TRANSPORTING ATPASE"/>
    <property type="match status" value="1"/>
</dbReference>
<feature type="binding site" evidence="18">
    <location>
        <position position="994"/>
    </location>
    <ligand>
        <name>Mg(2+)</name>
        <dbReference type="ChEBI" id="CHEBI:18420"/>
    </ligand>
</feature>
<feature type="binding site" evidence="17">
    <location>
        <position position="876"/>
    </location>
    <ligand>
        <name>ATP</name>
        <dbReference type="ChEBI" id="CHEBI:30616"/>
    </ligand>
</feature>
<dbReference type="FunFam" id="3.40.50.1000:FF:000010">
    <property type="entry name" value="Phospholipid-transporting ATPase"/>
    <property type="match status" value="1"/>
</dbReference>
<evidence type="ECO:0000313" key="25">
    <source>
        <dbReference type="Proteomes" id="UP001295740"/>
    </source>
</evidence>
<feature type="transmembrane region" description="Helical" evidence="19">
    <location>
        <begin position="1128"/>
        <end position="1151"/>
    </location>
</feature>
<keyword evidence="11" id="KW-0333">Golgi apparatus</keyword>
<evidence type="ECO:0000256" key="20">
    <source>
        <dbReference type="SAM" id="MobiDB-lite"/>
    </source>
</evidence>
<evidence type="ECO:0000256" key="9">
    <source>
        <dbReference type="ARBA" id="ARBA00022967"/>
    </source>
</evidence>
<evidence type="ECO:0000256" key="13">
    <source>
        <dbReference type="ARBA" id="ARBA00034036"/>
    </source>
</evidence>
<dbReference type="Proteomes" id="UP001295740">
    <property type="component" value="Unassembled WGS sequence"/>
</dbReference>
<dbReference type="InterPro" id="IPR044492">
    <property type="entry name" value="P_typ_ATPase_HD_dom"/>
</dbReference>
<evidence type="ECO:0000256" key="7">
    <source>
        <dbReference type="ARBA" id="ARBA00022840"/>
    </source>
</evidence>
<dbReference type="Pfam" id="PF16212">
    <property type="entry name" value="PhoLip_ATPase_C"/>
    <property type="match status" value="1"/>
</dbReference>
<evidence type="ECO:0000256" key="1">
    <source>
        <dbReference type="ARBA" id="ARBA00001946"/>
    </source>
</evidence>
<gene>
    <name evidence="24" type="ORF">KHLLAP_LOCUS6512</name>
</gene>
<dbReference type="InterPro" id="IPR023214">
    <property type="entry name" value="HAD_sf"/>
</dbReference>
<dbReference type="SFLD" id="SFLDF00027">
    <property type="entry name" value="p-type_atpase"/>
    <property type="match status" value="1"/>
</dbReference>
<name>A0AAI8YII9_9PEZI</name>
<feature type="region of interest" description="Disordered" evidence="20">
    <location>
        <begin position="1"/>
        <end position="88"/>
    </location>
</feature>
<keyword evidence="8 18" id="KW-0460">Magnesium</keyword>